<evidence type="ECO:0000256" key="3">
    <source>
        <dbReference type="ARBA" id="ARBA00022614"/>
    </source>
</evidence>
<keyword evidence="9" id="KW-0325">Glycoprotein</keyword>
<feature type="signal peptide" evidence="10">
    <location>
        <begin position="1"/>
        <end position="31"/>
    </location>
</feature>
<keyword evidence="6" id="KW-0677">Repeat</keyword>
<evidence type="ECO:0000256" key="1">
    <source>
        <dbReference type="ARBA" id="ARBA00004236"/>
    </source>
</evidence>
<keyword evidence="3" id="KW-0433">Leucine-rich repeat</keyword>
<dbReference type="SMART" id="SM00369">
    <property type="entry name" value="LRR_TYP"/>
    <property type="match status" value="7"/>
</dbReference>
<dbReference type="SMART" id="SM00364">
    <property type="entry name" value="LRR_BAC"/>
    <property type="match status" value="5"/>
</dbReference>
<reference evidence="12 13" key="1">
    <citation type="submission" date="2024-04" db="EMBL/GenBank/DDBJ databases">
        <authorList>
            <person name="Waldvogel A.-M."/>
            <person name="Schoenle A."/>
        </authorList>
    </citation>
    <scope>NUCLEOTIDE SEQUENCE [LARGE SCALE GENOMIC DNA]</scope>
</reference>
<evidence type="ECO:0000256" key="10">
    <source>
        <dbReference type="SAM" id="SignalP"/>
    </source>
</evidence>
<dbReference type="Pfam" id="PF13855">
    <property type="entry name" value="LRR_8"/>
    <property type="match status" value="3"/>
</dbReference>
<dbReference type="PANTHER" id="PTHR45712:SF17">
    <property type="entry name" value="LUMICAN-LIKE"/>
    <property type="match status" value="1"/>
</dbReference>
<dbReference type="InterPro" id="IPR000372">
    <property type="entry name" value="LRRNT"/>
</dbReference>
<organism evidence="12 13">
    <name type="scientific">Knipowitschia caucasica</name>
    <name type="common">Caucasian dwarf goby</name>
    <name type="synonym">Pomatoschistus caucasicus</name>
    <dbReference type="NCBI Taxonomy" id="637954"/>
    <lineage>
        <taxon>Eukaryota</taxon>
        <taxon>Metazoa</taxon>
        <taxon>Chordata</taxon>
        <taxon>Craniata</taxon>
        <taxon>Vertebrata</taxon>
        <taxon>Euteleostomi</taxon>
        <taxon>Actinopterygii</taxon>
        <taxon>Neopterygii</taxon>
        <taxon>Teleostei</taxon>
        <taxon>Neoteleostei</taxon>
        <taxon>Acanthomorphata</taxon>
        <taxon>Gobiaria</taxon>
        <taxon>Gobiiformes</taxon>
        <taxon>Gobioidei</taxon>
        <taxon>Gobiidae</taxon>
        <taxon>Gobiinae</taxon>
        <taxon>Knipowitschia</taxon>
    </lineage>
</organism>
<evidence type="ECO:0000313" key="13">
    <source>
        <dbReference type="Proteomes" id="UP001497482"/>
    </source>
</evidence>
<feature type="chain" id="PRO_5043528110" description="LRRNT domain-containing protein" evidence="10">
    <location>
        <begin position="32"/>
        <end position="376"/>
    </location>
</feature>
<evidence type="ECO:0000256" key="2">
    <source>
        <dbReference type="ARBA" id="ARBA00022475"/>
    </source>
</evidence>
<gene>
    <name evidence="12" type="ORF">KC01_LOCUS34951</name>
</gene>
<dbReference type="Proteomes" id="UP001497482">
    <property type="component" value="Chromosome 6"/>
</dbReference>
<evidence type="ECO:0000256" key="4">
    <source>
        <dbReference type="ARBA" id="ARBA00022692"/>
    </source>
</evidence>
<proteinExistence type="predicted"/>
<accession>A0AAV2M3N5</accession>
<sequence>MTSWGALARLRFLMGPWLCLVLGLLPGSAWATPAEDLDYGGVPLWIDRALGEPSVMSLQGRSVDPSWFRATNPQPCPAPCDCPIQWPTALYCDHRGLASAPDALPGEMQYLFLQGNNISSLSSSFFSNVTALRWIILDHNLLEALDQDLLRDQSELWNLFANHNLLQSVPGGLPGGLRQLRLAHNRISSIPAAAFSALHRLTVLLLQGNRIKTVSQGDFAGLSGLSLLDLSGNQFTSVPKHLPESVQQLYLSNNSLSSVEEESFSTCPQLQYLRLGHCSLRSPNIHPEAFNVSSLIELDLSYNRLTTTPTVPTSLLHLYLEANHIHEFNTSSFCRGGGPTSYSRLRILRLEGNRIKAHQLPADWIYCLRLLQRLYI</sequence>
<feature type="domain" description="LRRNT" evidence="11">
    <location>
        <begin position="75"/>
        <end position="110"/>
    </location>
</feature>
<evidence type="ECO:0000256" key="8">
    <source>
        <dbReference type="ARBA" id="ARBA00023136"/>
    </source>
</evidence>
<dbReference type="AlphaFoldDB" id="A0AAV2M3N5"/>
<keyword evidence="13" id="KW-1185">Reference proteome</keyword>
<dbReference type="GO" id="GO:0005615">
    <property type="term" value="C:extracellular space"/>
    <property type="evidence" value="ECO:0007669"/>
    <property type="project" value="TreeGrafter"/>
</dbReference>
<dbReference type="PROSITE" id="PS51450">
    <property type="entry name" value="LRR"/>
    <property type="match status" value="3"/>
</dbReference>
<dbReference type="SUPFAM" id="SSF52058">
    <property type="entry name" value="L domain-like"/>
    <property type="match status" value="1"/>
</dbReference>
<dbReference type="PANTHER" id="PTHR45712">
    <property type="entry name" value="AGAP008170-PA"/>
    <property type="match status" value="1"/>
</dbReference>
<keyword evidence="5 10" id="KW-0732">Signal</keyword>
<evidence type="ECO:0000256" key="5">
    <source>
        <dbReference type="ARBA" id="ARBA00022729"/>
    </source>
</evidence>
<evidence type="ECO:0000256" key="9">
    <source>
        <dbReference type="ARBA" id="ARBA00023180"/>
    </source>
</evidence>
<dbReference type="InterPro" id="IPR003591">
    <property type="entry name" value="Leu-rich_rpt_typical-subtyp"/>
</dbReference>
<dbReference type="InterPro" id="IPR050333">
    <property type="entry name" value="SLRP"/>
</dbReference>
<keyword evidence="8" id="KW-0472">Membrane</keyword>
<evidence type="ECO:0000256" key="6">
    <source>
        <dbReference type="ARBA" id="ARBA00022737"/>
    </source>
</evidence>
<keyword evidence="2" id="KW-1003">Cell membrane</keyword>
<dbReference type="GO" id="GO:0005886">
    <property type="term" value="C:plasma membrane"/>
    <property type="evidence" value="ECO:0007669"/>
    <property type="project" value="UniProtKB-SubCell"/>
</dbReference>
<dbReference type="FunFam" id="3.80.10.10:FF:001438">
    <property type="entry name" value="Uncharacterized protein"/>
    <property type="match status" value="1"/>
</dbReference>
<dbReference type="InterPro" id="IPR001611">
    <property type="entry name" value="Leu-rich_rpt"/>
</dbReference>
<dbReference type="InterPro" id="IPR032675">
    <property type="entry name" value="LRR_dom_sf"/>
</dbReference>
<protein>
    <recommendedName>
        <fullName evidence="11">LRRNT domain-containing protein</fullName>
    </recommendedName>
</protein>
<evidence type="ECO:0000259" key="11">
    <source>
        <dbReference type="SMART" id="SM00013"/>
    </source>
</evidence>
<evidence type="ECO:0000256" key="7">
    <source>
        <dbReference type="ARBA" id="ARBA00022989"/>
    </source>
</evidence>
<dbReference type="EMBL" id="OZ035828">
    <property type="protein sequence ID" value="CAL1607946.1"/>
    <property type="molecule type" value="Genomic_DNA"/>
</dbReference>
<evidence type="ECO:0000313" key="12">
    <source>
        <dbReference type="EMBL" id="CAL1607946.1"/>
    </source>
</evidence>
<dbReference type="SMART" id="SM00013">
    <property type="entry name" value="LRRNT"/>
    <property type="match status" value="1"/>
</dbReference>
<dbReference type="Pfam" id="PF00560">
    <property type="entry name" value="LRR_1"/>
    <property type="match status" value="1"/>
</dbReference>
<keyword evidence="7" id="KW-1133">Transmembrane helix</keyword>
<keyword evidence="4" id="KW-0812">Transmembrane</keyword>
<dbReference type="Gene3D" id="3.80.10.10">
    <property type="entry name" value="Ribonuclease Inhibitor"/>
    <property type="match status" value="4"/>
</dbReference>
<comment type="subcellular location">
    <subcellularLocation>
        <location evidence="1">Cell membrane</location>
    </subcellularLocation>
</comment>
<name>A0AAV2M3N5_KNICA</name>